<feature type="compositionally biased region" description="Basic and acidic residues" evidence="1">
    <location>
        <begin position="137"/>
        <end position="147"/>
    </location>
</feature>
<accession>A0A9W6YMY0</accession>
<organism evidence="3 4">
    <name type="scientific">Phytophthora fragariaefolia</name>
    <dbReference type="NCBI Taxonomy" id="1490495"/>
    <lineage>
        <taxon>Eukaryota</taxon>
        <taxon>Sar</taxon>
        <taxon>Stramenopiles</taxon>
        <taxon>Oomycota</taxon>
        <taxon>Peronosporomycetes</taxon>
        <taxon>Peronosporales</taxon>
        <taxon>Peronosporaceae</taxon>
        <taxon>Phytophthora</taxon>
    </lineage>
</organism>
<feature type="region of interest" description="Disordered" evidence="1">
    <location>
        <begin position="57"/>
        <end position="149"/>
    </location>
</feature>
<feature type="signal peptide" evidence="2">
    <location>
        <begin position="1"/>
        <end position="18"/>
    </location>
</feature>
<evidence type="ECO:0000313" key="4">
    <source>
        <dbReference type="Proteomes" id="UP001165121"/>
    </source>
</evidence>
<proteinExistence type="predicted"/>
<dbReference type="Proteomes" id="UP001165121">
    <property type="component" value="Unassembled WGS sequence"/>
</dbReference>
<feature type="chain" id="PRO_5040747618" evidence="2">
    <location>
        <begin position="19"/>
        <end position="175"/>
    </location>
</feature>
<keyword evidence="2" id="KW-0732">Signal</keyword>
<dbReference type="AlphaFoldDB" id="A0A9W6YMY0"/>
<evidence type="ECO:0000313" key="3">
    <source>
        <dbReference type="EMBL" id="GMG15361.1"/>
    </source>
</evidence>
<protein>
    <submittedName>
        <fullName evidence="3">Unnamed protein product</fullName>
    </submittedName>
</protein>
<dbReference type="OrthoDB" id="167007at2759"/>
<feature type="compositionally biased region" description="Basic and acidic residues" evidence="1">
    <location>
        <begin position="95"/>
        <end position="124"/>
    </location>
</feature>
<reference evidence="3" key="1">
    <citation type="submission" date="2023-04" db="EMBL/GenBank/DDBJ databases">
        <title>Phytophthora fragariaefolia NBRC 109709.</title>
        <authorList>
            <person name="Ichikawa N."/>
            <person name="Sato H."/>
            <person name="Tonouchi N."/>
        </authorList>
    </citation>
    <scope>NUCLEOTIDE SEQUENCE</scope>
    <source>
        <strain evidence="3">NBRC 109709</strain>
    </source>
</reference>
<sequence>MSFAAAFLFLLAVYEAAAEEACSPLEVVKFAELYANPHLHPCQKVSAVAPLMGYPTGPQLKAMRPTDSKYYLAPKPTDSKYYPSTNKHYPTPKPTENDKHYPTPKPTDYEDHPTPKPTEGDKHNPTKPYHSTMKPTDGGKDHNKQESPKIVTIEIEDKLSSTFRSIGKETAKDTS</sequence>
<evidence type="ECO:0000256" key="1">
    <source>
        <dbReference type="SAM" id="MobiDB-lite"/>
    </source>
</evidence>
<comment type="caution">
    <text evidence="3">The sequence shown here is derived from an EMBL/GenBank/DDBJ whole genome shotgun (WGS) entry which is preliminary data.</text>
</comment>
<name>A0A9W6YMY0_9STRA</name>
<gene>
    <name evidence="3" type="ORF">Pfra01_002941800</name>
</gene>
<keyword evidence="4" id="KW-1185">Reference proteome</keyword>
<dbReference type="EMBL" id="BSXT01018881">
    <property type="protein sequence ID" value="GMG15361.1"/>
    <property type="molecule type" value="Genomic_DNA"/>
</dbReference>
<evidence type="ECO:0000256" key="2">
    <source>
        <dbReference type="SAM" id="SignalP"/>
    </source>
</evidence>